<protein>
    <submittedName>
        <fullName evidence="1">Unnamed protein product</fullName>
    </submittedName>
</protein>
<evidence type="ECO:0000313" key="1">
    <source>
        <dbReference type="EMBL" id="GMG20161.1"/>
    </source>
</evidence>
<dbReference type="EMBL" id="BSXU01000296">
    <property type="protein sequence ID" value="GMG20161.1"/>
    <property type="molecule type" value="Genomic_DNA"/>
</dbReference>
<gene>
    <name evidence="1" type="ORF">Amon01_000101800</name>
</gene>
<sequence length="101" mass="10809">MYCKSFLRNLFTSPPGGKSHVISAIGSSLILILNAKCAVVPPLIKVAAIPVDATHMTGVPSNFNFSANVFKRNDFPLPAADASRNIVFDRFGFSTSSNACF</sequence>
<evidence type="ECO:0000313" key="2">
    <source>
        <dbReference type="Proteomes" id="UP001165063"/>
    </source>
</evidence>
<reference evidence="1" key="1">
    <citation type="submission" date="2023-04" db="EMBL/GenBank/DDBJ databases">
        <title>Ambrosiozyma monospora NBRC 1965.</title>
        <authorList>
            <person name="Ichikawa N."/>
            <person name="Sato H."/>
            <person name="Tonouchi N."/>
        </authorList>
    </citation>
    <scope>NUCLEOTIDE SEQUENCE</scope>
    <source>
        <strain evidence="1">NBRC 1965</strain>
    </source>
</reference>
<accession>A0A9W6YU39</accession>
<proteinExistence type="predicted"/>
<keyword evidence="2" id="KW-1185">Reference proteome</keyword>
<comment type="caution">
    <text evidence="1">The sequence shown here is derived from an EMBL/GenBank/DDBJ whole genome shotgun (WGS) entry which is preliminary data.</text>
</comment>
<name>A0A9W6YU39_AMBMO</name>
<organism evidence="1 2">
    <name type="scientific">Ambrosiozyma monospora</name>
    <name type="common">Yeast</name>
    <name type="synonym">Endomycopsis monosporus</name>
    <dbReference type="NCBI Taxonomy" id="43982"/>
    <lineage>
        <taxon>Eukaryota</taxon>
        <taxon>Fungi</taxon>
        <taxon>Dikarya</taxon>
        <taxon>Ascomycota</taxon>
        <taxon>Saccharomycotina</taxon>
        <taxon>Pichiomycetes</taxon>
        <taxon>Pichiales</taxon>
        <taxon>Pichiaceae</taxon>
        <taxon>Ambrosiozyma</taxon>
    </lineage>
</organism>
<dbReference type="AlphaFoldDB" id="A0A9W6YU39"/>
<dbReference type="Proteomes" id="UP001165063">
    <property type="component" value="Unassembled WGS sequence"/>
</dbReference>